<comment type="caution">
    <text evidence="2">The sequence shown here is derived from an EMBL/GenBank/DDBJ whole genome shotgun (WGS) entry which is preliminary data.</text>
</comment>
<dbReference type="Proteomes" id="UP001291623">
    <property type="component" value="Unassembled WGS sequence"/>
</dbReference>
<feature type="region of interest" description="Disordered" evidence="1">
    <location>
        <begin position="1"/>
        <end position="58"/>
    </location>
</feature>
<accession>A0AAE1R1R9</accession>
<dbReference type="PANTHER" id="PTHR34546">
    <property type="entry name" value="OS06G0153600 PROTEIN"/>
    <property type="match status" value="1"/>
</dbReference>
<feature type="compositionally biased region" description="Basic and acidic residues" evidence="1">
    <location>
        <begin position="336"/>
        <end position="352"/>
    </location>
</feature>
<dbReference type="AlphaFoldDB" id="A0AAE1R1R9"/>
<evidence type="ECO:0000313" key="2">
    <source>
        <dbReference type="EMBL" id="KAK4342122.1"/>
    </source>
</evidence>
<name>A0AAE1R1R9_9SOLA</name>
<organism evidence="2 3">
    <name type="scientific">Anisodus tanguticus</name>
    <dbReference type="NCBI Taxonomy" id="243964"/>
    <lineage>
        <taxon>Eukaryota</taxon>
        <taxon>Viridiplantae</taxon>
        <taxon>Streptophyta</taxon>
        <taxon>Embryophyta</taxon>
        <taxon>Tracheophyta</taxon>
        <taxon>Spermatophyta</taxon>
        <taxon>Magnoliopsida</taxon>
        <taxon>eudicotyledons</taxon>
        <taxon>Gunneridae</taxon>
        <taxon>Pentapetalae</taxon>
        <taxon>asterids</taxon>
        <taxon>lamiids</taxon>
        <taxon>Solanales</taxon>
        <taxon>Solanaceae</taxon>
        <taxon>Solanoideae</taxon>
        <taxon>Hyoscyameae</taxon>
        <taxon>Anisodus</taxon>
    </lineage>
</organism>
<keyword evidence="3" id="KW-1185">Reference proteome</keyword>
<proteinExistence type="predicted"/>
<protein>
    <submittedName>
        <fullName evidence="2">Uncharacterized protein</fullName>
    </submittedName>
</protein>
<evidence type="ECO:0000256" key="1">
    <source>
        <dbReference type="SAM" id="MobiDB-lite"/>
    </source>
</evidence>
<dbReference type="PANTHER" id="PTHR34546:SF5">
    <property type="match status" value="1"/>
</dbReference>
<feature type="region of interest" description="Disordered" evidence="1">
    <location>
        <begin position="321"/>
        <end position="352"/>
    </location>
</feature>
<reference evidence="2" key="1">
    <citation type="submission" date="2023-12" db="EMBL/GenBank/DDBJ databases">
        <title>Genome assembly of Anisodus tanguticus.</title>
        <authorList>
            <person name="Wang Y.-J."/>
        </authorList>
    </citation>
    <scope>NUCLEOTIDE SEQUENCE</scope>
    <source>
        <strain evidence="2">KB-2021</strain>
        <tissue evidence="2">Leaf</tissue>
    </source>
</reference>
<evidence type="ECO:0000313" key="3">
    <source>
        <dbReference type="Proteomes" id="UP001291623"/>
    </source>
</evidence>
<sequence>MVWKTHTDLENSDPLPNSGTEWPCKPIVESSGWATKWPNDSTKSKLHTPSPTPEDEAANKAQLPALLTVAQYLNSTLSLDDDDEFSEYIGEDGVDFDEGFVEGEEGLQDYDFFLKLFKEDDGLREYYEKNKESGGVFCCLVCCGVREKGWKRFKDCSSLVQHAITIAKTSKRRAHRAYCKVVCEILGWDVNKLPAIVLSDKPVKAAQAHRAYCKVVCEILSWDVNKLPAIVLSDKPVKAAQGNADDGGEDFLSGQCKTTNSISISDTEVSLSKLSLIDETQQGKDGGSSELEENSVSKCKAGVDGLLEDLSYLTLETHKGASGCVEPSKECPVVATEEKESQKNDADHKNHK</sequence>
<dbReference type="EMBL" id="JAVYJV010000021">
    <property type="protein sequence ID" value="KAK4342122.1"/>
    <property type="molecule type" value="Genomic_DNA"/>
</dbReference>
<gene>
    <name evidence="2" type="ORF">RND71_037938</name>
</gene>